<organism evidence="2 3">
    <name type="scientific">Lithocarpus litseifolius</name>
    <dbReference type="NCBI Taxonomy" id="425828"/>
    <lineage>
        <taxon>Eukaryota</taxon>
        <taxon>Viridiplantae</taxon>
        <taxon>Streptophyta</taxon>
        <taxon>Embryophyta</taxon>
        <taxon>Tracheophyta</taxon>
        <taxon>Spermatophyta</taxon>
        <taxon>Magnoliopsida</taxon>
        <taxon>eudicotyledons</taxon>
        <taxon>Gunneridae</taxon>
        <taxon>Pentapetalae</taxon>
        <taxon>rosids</taxon>
        <taxon>fabids</taxon>
        <taxon>Fagales</taxon>
        <taxon>Fagaceae</taxon>
        <taxon>Lithocarpus</taxon>
    </lineage>
</organism>
<proteinExistence type="predicted"/>
<gene>
    <name evidence="2" type="ORF">SO802_014375</name>
</gene>
<evidence type="ECO:0000313" key="2">
    <source>
        <dbReference type="EMBL" id="KAL0000594.1"/>
    </source>
</evidence>
<name>A0AAW2CSY9_9ROSI</name>
<feature type="compositionally biased region" description="Basic and acidic residues" evidence="1">
    <location>
        <begin position="135"/>
        <end position="146"/>
    </location>
</feature>
<keyword evidence="3" id="KW-1185">Reference proteome</keyword>
<dbReference type="EMBL" id="JAZDWU010000005">
    <property type="protein sequence ID" value="KAL0000594.1"/>
    <property type="molecule type" value="Genomic_DNA"/>
</dbReference>
<dbReference type="Proteomes" id="UP001459277">
    <property type="component" value="Unassembled WGS sequence"/>
</dbReference>
<accession>A0AAW2CSY9</accession>
<comment type="caution">
    <text evidence="2">The sequence shown here is derived from an EMBL/GenBank/DDBJ whole genome shotgun (WGS) entry which is preliminary data.</text>
</comment>
<dbReference type="AlphaFoldDB" id="A0AAW2CSY9"/>
<protein>
    <submittedName>
        <fullName evidence="2">Uncharacterized protein</fullName>
    </submittedName>
</protein>
<sequence>MHNFKLQKNLNFDGKRKERAELDSNLITGSDAMGKYISRAKPNGLFQTEFCVSGPLGQFNKGLEQTKSGVASVRGKKEIARNRASANSPRSAVSKKEGLLTKADWEATISKLQPGGNGGFKFCSKARPEVGNQHRGADCGDSFSKD</sequence>
<reference evidence="2 3" key="1">
    <citation type="submission" date="2024-01" db="EMBL/GenBank/DDBJ databases">
        <title>A telomere-to-telomere, gap-free genome of sweet tea (Lithocarpus litseifolius).</title>
        <authorList>
            <person name="Zhou J."/>
        </authorList>
    </citation>
    <scope>NUCLEOTIDE SEQUENCE [LARGE SCALE GENOMIC DNA]</scope>
    <source>
        <strain evidence="2">Zhou-2022a</strain>
        <tissue evidence="2">Leaf</tissue>
    </source>
</reference>
<evidence type="ECO:0000313" key="3">
    <source>
        <dbReference type="Proteomes" id="UP001459277"/>
    </source>
</evidence>
<feature type="region of interest" description="Disordered" evidence="1">
    <location>
        <begin position="126"/>
        <end position="146"/>
    </location>
</feature>
<feature type="region of interest" description="Disordered" evidence="1">
    <location>
        <begin position="74"/>
        <end position="97"/>
    </location>
</feature>
<evidence type="ECO:0000256" key="1">
    <source>
        <dbReference type="SAM" id="MobiDB-lite"/>
    </source>
</evidence>